<feature type="domain" description="Rhodopsin" evidence="7">
    <location>
        <begin position="26"/>
        <end position="222"/>
    </location>
</feature>
<keyword evidence="4 6" id="KW-0472">Membrane</keyword>
<feature type="transmembrane region" description="Helical" evidence="6">
    <location>
        <begin position="92"/>
        <end position="114"/>
    </location>
</feature>
<evidence type="ECO:0000259" key="7">
    <source>
        <dbReference type="Pfam" id="PF20684"/>
    </source>
</evidence>
<protein>
    <recommendedName>
        <fullName evidence="7">Rhodopsin domain-containing protein</fullName>
    </recommendedName>
</protein>
<evidence type="ECO:0000256" key="3">
    <source>
        <dbReference type="ARBA" id="ARBA00022989"/>
    </source>
</evidence>
<evidence type="ECO:0000256" key="4">
    <source>
        <dbReference type="ARBA" id="ARBA00023136"/>
    </source>
</evidence>
<dbReference type="InterPro" id="IPR049326">
    <property type="entry name" value="Rhodopsin_dom_fungi"/>
</dbReference>
<evidence type="ECO:0000256" key="2">
    <source>
        <dbReference type="ARBA" id="ARBA00022692"/>
    </source>
</evidence>
<evidence type="ECO:0000256" key="6">
    <source>
        <dbReference type="SAM" id="Phobius"/>
    </source>
</evidence>
<proteinExistence type="inferred from homology"/>
<dbReference type="PANTHER" id="PTHR33048">
    <property type="entry name" value="PTH11-LIKE INTEGRAL MEMBRANE PROTEIN (AFU_ORTHOLOGUE AFUA_5G11245)"/>
    <property type="match status" value="1"/>
</dbReference>
<evidence type="ECO:0000313" key="9">
    <source>
        <dbReference type="Proteomes" id="UP000325672"/>
    </source>
</evidence>
<comment type="subcellular location">
    <subcellularLocation>
        <location evidence="1">Membrane</location>
        <topology evidence="1">Multi-pass membrane protein</topology>
    </subcellularLocation>
</comment>
<dbReference type="PROSITE" id="PS51257">
    <property type="entry name" value="PROKAR_LIPOPROTEIN"/>
    <property type="match status" value="1"/>
</dbReference>
<dbReference type="InterPro" id="IPR052337">
    <property type="entry name" value="SAT4-like"/>
</dbReference>
<comment type="similarity">
    <text evidence="5">Belongs to the SAT4 family.</text>
</comment>
<dbReference type="GeneID" id="43641255"/>
<organism evidence="8 9">
    <name type="scientific">Aspergillus pseudotamarii</name>
    <dbReference type="NCBI Taxonomy" id="132259"/>
    <lineage>
        <taxon>Eukaryota</taxon>
        <taxon>Fungi</taxon>
        <taxon>Dikarya</taxon>
        <taxon>Ascomycota</taxon>
        <taxon>Pezizomycotina</taxon>
        <taxon>Eurotiomycetes</taxon>
        <taxon>Eurotiomycetidae</taxon>
        <taxon>Eurotiales</taxon>
        <taxon>Aspergillaceae</taxon>
        <taxon>Aspergillus</taxon>
        <taxon>Aspergillus subgen. Circumdati</taxon>
    </lineage>
</organism>
<keyword evidence="2 6" id="KW-0812">Transmembrane</keyword>
<dbReference type="AlphaFoldDB" id="A0A5N6T017"/>
<reference evidence="8 9" key="1">
    <citation type="submission" date="2019-04" db="EMBL/GenBank/DDBJ databases">
        <title>Friends and foes A comparative genomics study of 23 Aspergillus species from section Flavi.</title>
        <authorList>
            <consortium name="DOE Joint Genome Institute"/>
            <person name="Kjaerbolling I."/>
            <person name="Vesth T."/>
            <person name="Frisvad J.C."/>
            <person name="Nybo J.L."/>
            <person name="Theobald S."/>
            <person name="Kildgaard S."/>
            <person name="Isbrandt T."/>
            <person name="Kuo A."/>
            <person name="Sato A."/>
            <person name="Lyhne E.K."/>
            <person name="Kogle M.E."/>
            <person name="Wiebenga A."/>
            <person name="Kun R.S."/>
            <person name="Lubbers R.J."/>
            <person name="Makela M.R."/>
            <person name="Barry K."/>
            <person name="Chovatia M."/>
            <person name="Clum A."/>
            <person name="Daum C."/>
            <person name="Haridas S."/>
            <person name="He G."/>
            <person name="LaButti K."/>
            <person name="Lipzen A."/>
            <person name="Mondo S."/>
            <person name="Riley R."/>
            <person name="Salamov A."/>
            <person name="Simmons B.A."/>
            <person name="Magnuson J.K."/>
            <person name="Henrissat B."/>
            <person name="Mortensen U.H."/>
            <person name="Larsen T.O."/>
            <person name="Devries R.P."/>
            <person name="Grigoriev I.V."/>
            <person name="Machida M."/>
            <person name="Baker S.E."/>
            <person name="Andersen M.R."/>
        </authorList>
    </citation>
    <scope>NUCLEOTIDE SEQUENCE [LARGE SCALE GENOMIC DNA]</scope>
    <source>
        <strain evidence="8 9">CBS 117625</strain>
    </source>
</reference>
<keyword evidence="9" id="KW-1185">Reference proteome</keyword>
<dbReference type="Pfam" id="PF20684">
    <property type="entry name" value="Fung_rhodopsin"/>
    <property type="match status" value="1"/>
</dbReference>
<dbReference type="GO" id="GO:0016020">
    <property type="term" value="C:membrane"/>
    <property type="evidence" value="ECO:0007669"/>
    <property type="project" value="UniProtKB-SubCell"/>
</dbReference>
<dbReference type="RefSeq" id="XP_031915423.1">
    <property type="nucleotide sequence ID" value="XM_032057045.1"/>
</dbReference>
<gene>
    <name evidence="8" type="ORF">BDV38DRAFT_269879</name>
</gene>
<evidence type="ECO:0000256" key="5">
    <source>
        <dbReference type="ARBA" id="ARBA00038359"/>
    </source>
</evidence>
<keyword evidence="3 6" id="KW-1133">Transmembrane helix</keyword>
<name>A0A5N6T017_ASPPS</name>
<feature type="transmembrane region" description="Helical" evidence="6">
    <location>
        <begin position="45"/>
        <end position="65"/>
    </location>
</feature>
<evidence type="ECO:0000313" key="8">
    <source>
        <dbReference type="EMBL" id="KAE8139360.1"/>
    </source>
</evidence>
<dbReference type="PANTHER" id="PTHR33048:SF110">
    <property type="entry name" value="UBID FAMILY DECARBOXYLASE"/>
    <property type="match status" value="1"/>
</dbReference>
<dbReference type="EMBL" id="ML743566">
    <property type="protein sequence ID" value="KAE8139360.1"/>
    <property type="molecule type" value="Genomic_DNA"/>
</dbReference>
<feature type="transmembrane region" description="Helical" evidence="6">
    <location>
        <begin position="170"/>
        <end position="196"/>
    </location>
</feature>
<dbReference type="Proteomes" id="UP000325672">
    <property type="component" value="Unassembled WGS sequence"/>
</dbReference>
<feature type="transmembrane region" description="Helical" evidence="6">
    <location>
        <begin position="126"/>
        <end position="150"/>
    </location>
</feature>
<evidence type="ECO:0000256" key="1">
    <source>
        <dbReference type="ARBA" id="ARBA00004141"/>
    </source>
</evidence>
<feature type="transmembrane region" description="Helical" evidence="6">
    <location>
        <begin position="12"/>
        <end position="29"/>
    </location>
</feature>
<accession>A0A5N6T017</accession>
<sequence>MYPFARELAIESWILWAVGILIIGCRLVSRRIRLKSWSKLQMDDALMCVIALTFTGVTVTANITARVSSDPIVHEEYPPPHAEALMVLGNKMIFTLEQLALITIWLVKGCLLIIYNRLTLMMKEHLVVKIVAVYVVISFIVIEVLFLGVWCRPIRYYLAAEYFFIDQCGTYLNHLITTTVFNISSDVMMLCIPLPLFIRSHLPFKQKVAVCAVFSLGGIVVCQTQYTPAEIDC</sequence>
<dbReference type="OrthoDB" id="3903189at2759"/>